<dbReference type="GO" id="GO:0005786">
    <property type="term" value="C:signal recognition particle, endoplasmic reticulum targeting"/>
    <property type="evidence" value="ECO:0007669"/>
    <property type="project" value="UniProtKB-UniRule"/>
</dbReference>
<reference evidence="8 9" key="1">
    <citation type="journal article" date="2020" name="bioRxiv">
        <title>Whole genome comparisons of ergot fungi reveals the divergence and evolution of species within the genus Claviceps are the result of varying mechanisms driving genome evolution and host range expansion.</title>
        <authorList>
            <person name="Wyka S.A."/>
            <person name="Mondo S.J."/>
            <person name="Liu M."/>
            <person name="Dettman J."/>
            <person name="Nalam V."/>
            <person name="Broders K.D."/>
        </authorList>
    </citation>
    <scope>NUCLEOTIDE SEQUENCE [LARGE SCALE GENOMIC DNA]</scope>
    <source>
        <strain evidence="8 9">CCC 1485</strain>
    </source>
</reference>
<dbReference type="GO" id="GO:0006614">
    <property type="term" value="P:SRP-dependent cotranslational protein targeting to membrane"/>
    <property type="evidence" value="ECO:0007669"/>
    <property type="project" value="UniProtKB-UniRule"/>
</dbReference>
<evidence type="ECO:0000313" key="8">
    <source>
        <dbReference type="EMBL" id="KAG5930820.1"/>
    </source>
</evidence>
<keyword evidence="9" id="KW-1185">Reference proteome</keyword>
<keyword evidence="6 7" id="KW-0687">Ribonucleoprotein</keyword>
<protein>
    <recommendedName>
        <fullName evidence="7">Signal recognition particle subunit SRP14</fullName>
    </recommendedName>
    <alternativeName>
        <fullName evidence="7">Signal recognition particle 14 kDa protein</fullName>
    </alternativeName>
</protein>
<evidence type="ECO:0000256" key="6">
    <source>
        <dbReference type="ARBA" id="ARBA00023274"/>
    </source>
</evidence>
<proteinExistence type="inferred from homology"/>
<dbReference type="GO" id="GO:0008312">
    <property type="term" value="F:7S RNA binding"/>
    <property type="evidence" value="ECO:0007669"/>
    <property type="project" value="UniProtKB-UniRule"/>
</dbReference>
<evidence type="ECO:0000256" key="2">
    <source>
        <dbReference type="ARBA" id="ARBA00010349"/>
    </source>
</evidence>
<dbReference type="InterPro" id="IPR003210">
    <property type="entry name" value="Signal_recog_particle_SRP14"/>
</dbReference>
<keyword evidence="3 7" id="KW-0963">Cytoplasm</keyword>
<sequence length="131" mass="14723">MSADHLSPDEFLDKLVQLFDRKKGADHGAVYLTQKRFSFSNDVSVNEKAESLADSLTLEDDGGPMPLIIRATNGKSKKERGLKIKISTIVHPNDVDDFYIRYADICKSGMVALKPRDRSKKKARAKRKKTV</sequence>
<gene>
    <name evidence="8" type="ORF">E4U60_006792</name>
</gene>
<dbReference type="PANTHER" id="PTHR12013">
    <property type="entry name" value="SIGNAL RECOGNITION PARTICLE 14 KD PROTEIN"/>
    <property type="match status" value="1"/>
</dbReference>
<dbReference type="Gene3D" id="3.30.720.10">
    <property type="entry name" value="Signal recognition particle alu RNA binding heterodimer, srp9/1"/>
    <property type="match status" value="1"/>
</dbReference>
<dbReference type="GO" id="GO:0030942">
    <property type="term" value="F:endoplasmic reticulum signal peptide binding"/>
    <property type="evidence" value="ECO:0007669"/>
    <property type="project" value="UniProtKB-UniRule"/>
</dbReference>
<organism evidence="8 9">
    <name type="scientific">Claviceps pazoutovae</name>
    <dbReference type="NCBI Taxonomy" id="1649127"/>
    <lineage>
        <taxon>Eukaryota</taxon>
        <taxon>Fungi</taxon>
        <taxon>Dikarya</taxon>
        <taxon>Ascomycota</taxon>
        <taxon>Pezizomycotina</taxon>
        <taxon>Sordariomycetes</taxon>
        <taxon>Hypocreomycetidae</taxon>
        <taxon>Hypocreales</taxon>
        <taxon>Clavicipitaceae</taxon>
        <taxon>Claviceps</taxon>
    </lineage>
</organism>
<dbReference type="Pfam" id="PF02290">
    <property type="entry name" value="SRP14"/>
    <property type="match status" value="1"/>
</dbReference>
<dbReference type="Proteomes" id="UP000706124">
    <property type="component" value="Unassembled WGS sequence"/>
</dbReference>
<dbReference type="EMBL" id="SRPO01000691">
    <property type="protein sequence ID" value="KAG5930820.1"/>
    <property type="molecule type" value="Genomic_DNA"/>
</dbReference>
<evidence type="ECO:0000256" key="5">
    <source>
        <dbReference type="ARBA" id="ARBA00023135"/>
    </source>
</evidence>
<comment type="caution">
    <text evidence="8">The sequence shown here is derived from an EMBL/GenBank/DDBJ whole genome shotgun (WGS) entry which is preliminary data.</text>
</comment>
<evidence type="ECO:0000256" key="7">
    <source>
        <dbReference type="RuleBase" id="RU368100"/>
    </source>
</evidence>
<comment type="function">
    <text evidence="7">Component of the signal recognition particle (SRP) complex, a ribonucleoprotein complex that mediates the cotranslational targeting of secretory and membrane proteins to the endoplasmic reticulum (ER).</text>
</comment>
<evidence type="ECO:0000313" key="9">
    <source>
        <dbReference type="Proteomes" id="UP000706124"/>
    </source>
</evidence>
<keyword evidence="4 7" id="KW-0694">RNA-binding</keyword>
<comment type="subcellular location">
    <subcellularLocation>
        <location evidence="1 7">Cytoplasm</location>
    </subcellularLocation>
</comment>
<evidence type="ECO:0000256" key="4">
    <source>
        <dbReference type="ARBA" id="ARBA00022884"/>
    </source>
</evidence>
<comment type="similarity">
    <text evidence="2 7">Belongs to the SRP14 family.</text>
</comment>
<evidence type="ECO:0000256" key="1">
    <source>
        <dbReference type="ARBA" id="ARBA00004496"/>
    </source>
</evidence>
<comment type="subunit">
    <text evidence="7">Component of a fungal signal recognition particle (SRP) complex that consists of a 7SL RNA molecule (scR1) and at least six protein subunits: SRP72, SRP68, SRP54, SEC65, SRP21 and SRP14.</text>
</comment>
<dbReference type="AlphaFoldDB" id="A0A9P7M6J6"/>
<dbReference type="SUPFAM" id="SSF54762">
    <property type="entry name" value="Signal recognition particle alu RNA binding heterodimer, SRP9/14"/>
    <property type="match status" value="1"/>
</dbReference>
<accession>A0A9P7M6J6</accession>
<evidence type="ECO:0000256" key="3">
    <source>
        <dbReference type="ARBA" id="ARBA00022490"/>
    </source>
</evidence>
<dbReference type="InterPro" id="IPR009018">
    <property type="entry name" value="Signal_recog_particle_SRP9/14"/>
</dbReference>
<dbReference type="OrthoDB" id="19209at2759"/>
<name>A0A9P7M6J6_9HYPO</name>
<keyword evidence="5 7" id="KW-0733">Signal recognition particle</keyword>